<reference evidence="1" key="1">
    <citation type="submission" date="2021-06" db="EMBL/GenBank/DDBJ databases">
        <authorList>
            <person name="Kallberg Y."/>
            <person name="Tangrot J."/>
            <person name="Rosling A."/>
        </authorList>
    </citation>
    <scope>NUCLEOTIDE SEQUENCE</scope>
    <source>
        <strain evidence="1">MA461A</strain>
    </source>
</reference>
<organism evidence="1 2">
    <name type="scientific">Racocetra persica</name>
    <dbReference type="NCBI Taxonomy" id="160502"/>
    <lineage>
        <taxon>Eukaryota</taxon>
        <taxon>Fungi</taxon>
        <taxon>Fungi incertae sedis</taxon>
        <taxon>Mucoromycota</taxon>
        <taxon>Glomeromycotina</taxon>
        <taxon>Glomeromycetes</taxon>
        <taxon>Diversisporales</taxon>
        <taxon>Gigasporaceae</taxon>
        <taxon>Racocetra</taxon>
    </lineage>
</organism>
<gene>
    <name evidence="1" type="ORF">RPERSI_LOCUS5722</name>
</gene>
<accession>A0ACA9MJY7</accession>
<evidence type="ECO:0000313" key="1">
    <source>
        <dbReference type="EMBL" id="CAG8595762.1"/>
    </source>
</evidence>
<evidence type="ECO:0000313" key="2">
    <source>
        <dbReference type="Proteomes" id="UP000789920"/>
    </source>
</evidence>
<dbReference type="Proteomes" id="UP000789920">
    <property type="component" value="Unassembled WGS sequence"/>
</dbReference>
<proteinExistence type="predicted"/>
<keyword evidence="2" id="KW-1185">Reference proteome</keyword>
<dbReference type="EMBL" id="CAJVQC010008706">
    <property type="protein sequence ID" value="CAG8595762.1"/>
    <property type="molecule type" value="Genomic_DNA"/>
</dbReference>
<sequence length="373" mass="42938">MEYAYNKGYYEVANKFFKGMFSSLLKSNDENIAKAMLVGVLRIAKSGFLSGLNNITIYPFYQENYKDSSSLYVDKFGFMSDKIELLLLLRRSTYLYNLRSIVRLLSYGILGAYWTDTGSTQTLEKCLWKASFSFKESVKKLLKGKNINNAKIQDDLQYLHLDQCQDLAIWTLLYYAEYLTMNSKKHLVISNKEIRSEWHNWVINVLFFTQGQTITSMLDNLLHGNLDLFSKEFENMIVDMLSFYEVGGSNSGKNAEYVYHVFCLGVFANAHDQGFIVHSNREAGFGRYDIKIVPKPGINETAIIIKFKVVRDKKSLHDVAQEGLLQIEEKQYQVGLEENIKKLLEIGIAFEEKKACVLGHLLHKTEEGAWNKD</sequence>
<protein>
    <submittedName>
        <fullName evidence="1">16553_t:CDS:1</fullName>
    </submittedName>
</protein>
<comment type="caution">
    <text evidence="1">The sequence shown here is derived from an EMBL/GenBank/DDBJ whole genome shotgun (WGS) entry which is preliminary data.</text>
</comment>
<name>A0ACA9MJY7_9GLOM</name>